<proteinExistence type="predicted"/>
<name>A0ABS8P4Q1_9PSEU</name>
<reference evidence="3 4" key="1">
    <citation type="submission" date="2021-11" db="EMBL/GenBank/DDBJ databases">
        <title>Draft genome sequence of Actinomycetospora sp. SF1 isolated from the rhizosphere soil.</title>
        <authorList>
            <person name="Duangmal K."/>
            <person name="Chantavorakit T."/>
        </authorList>
    </citation>
    <scope>NUCLEOTIDE SEQUENCE [LARGE SCALE GENOMIC DNA]</scope>
    <source>
        <strain evidence="3 4">TBRC 5722</strain>
    </source>
</reference>
<protein>
    <recommendedName>
        <fullName evidence="2">ABC-type glycine betaine transport system substrate-binding domain-containing protein</fullName>
    </recommendedName>
</protein>
<evidence type="ECO:0000256" key="1">
    <source>
        <dbReference type="SAM" id="SignalP"/>
    </source>
</evidence>
<gene>
    <name evidence="3" type="ORF">LQ327_07515</name>
</gene>
<evidence type="ECO:0000259" key="2">
    <source>
        <dbReference type="Pfam" id="PF04069"/>
    </source>
</evidence>
<dbReference type="Proteomes" id="UP001199469">
    <property type="component" value="Unassembled WGS sequence"/>
</dbReference>
<dbReference type="InterPro" id="IPR007210">
    <property type="entry name" value="ABC_Gly_betaine_transp_sub-bd"/>
</dbReference>
<comment type="caution">
    <text evidence="3">The sequence shown here is derived from an EMBL/GenBank/DDBJ whole genome shotgun (WGS) entry which is preliminary data.</text>
</comment>
<keyword evidence="4" id="KW-1185">Reference proteome</keyword>
<sequence length="321" mass="32141">MPRTARACAPAALLSLVLLLAGCGNSTLTSPDASGGLLAHRADLRAASYVVGGGPTTALRLLCQMTIAAVQAANGTAEDECGKVAAVDVHGSPQESDVDTGWASLRTTMPDGTPAPDGQLPPTATPLATLRATDAPRGVAWLDPTAFDGADVVVTRPGVAADLPALAALTATRPTTLCATTDAVPGSPVAPGTAALLAGYRFAPTVVPQDAGSVLAGVATGRCTAGLVPGESGRVPALGLAVLADPRGVLVGPAGPRGFAPVMRQGVLAGHPGVADLFGEITRRLDGPAMRGMVREVEVDGRDPRDVARRWLVAEGLVAKA</sequence>
<feature type="domain" description="ABC-type glycine betaine transport system substrate-binding" evidence="2">
    <location>
        <begin position="50"/>
        <end position="312"/>
    </location>
</feature>
<evidence type="ECO:0000313" key="4">
    <source>
        <dbReference type="Proteomes" id="UP001199469"/>
    </source>
</evidence>
<dbReference type="Gene3D" id="3.40.190.120">
    <property type="entry name" value="Osmoprotection protein (prox), domain 2"/>
    <property type="match status" value="1"/>
</dbReference>
<accession>A0ABS8P4Q1</accession>
<dbReference type="SUPFAM" id="SSF53850">
    <property type="entry name" value="Periplasmic binding protein-like II"/>
    <property type="match status" value="1"/>
</dbReference>
<dbReference type="PROSITE" id="PS51257">
    <property type="entry name" value="PROKAR_LIPOPROTEIN"/>
    <property type="match status" value="1"/>
</dbReference>
<keyword evidence="1" id="KW-0732">Signal</keyword>
<dbReference type="Pfam" id="PF04069">
    <property type="entry name" value="OpuAC"/>
    <property type="match status" value="1"/>
</dbReference>
<dbReference type="EMBL" id="JAJNDB010000001">
    <property type="protein sequence ID" value="MCD2193232.1"/>
    <property type="molecule type" value="Genomic_DNA"/>
</dbReference>
<organism evidence="3 4">
    <name type="scientific">Actinomycetospora endophytica</name>
    <dbReference type="NCBI Taxonomy" id="2291215"/>
    <lineage>
        <taxon>Bacteria</taxon>
        <taxon>Bacillati</taxon>
        <taxon>Actinomycetota</taxon>
        <taxon>Actinomycetes</taxon>
        <taxon>Pseudonocardiales</taxon>
        <taxon>Pseudonocardiaceae</taxon>
        <taxon>Actinomycetospora</taxon>
    </lineage>
</organism>
<evidence type="ECO:0000313" key="3">
    <source>
        <dbReference type="EMBL" id="MCD2193232.1"/>
    </source>
</evidence>
<feature type="signal peptide" evidence="1">
    <location>
        <begin position="1"/>
        <end position="26"/>
    </location>
</feature>
<dbReference type="Gene3D" id="3.40.190.10">
    <property type="entry name" value="Periplasmic binding protein-like II"/>
    <property type="match status" value="1"/>
</dbReference>
<dbReference type="RefSeq" id="WP_230731042.1">
    <property type="nucleotide sequence ID" value="NZ_JAJNDB010000001.1"/>
</dbReference>
<feature type="chain" id="PRO_5045129730" description="ABC-type glycine betaine transport system substrate-binding domain-containing protein" evidence="1">
    <location>
        <begin position="27"/>
        <end position="321"/>
    </location>
</feature>